<keyword evidence="2" id="KW-0442">Lipid degradation</keyword>
<accession>A0ABP1QZ63</accession>
<evidence type="ECO:0000259" key="3">
    <source>
        <dbReference type="PROSITE" id="PS51635"/>
    </source>
</evidence>
<proteinExistence type="predicted"/>
<name>A0ABP1QZ63_9HEXA</name>
<dbReference type="PROSITE" id="PS51257">
    <property type="entry name" value="PROKAR_LIPOPROTEIN"/>
    <property type="match status" value="1"/>
</dbReference>
<gene>
    <name evidence="4" type="ORF">ODALV1_LOCUS16714</name>
</gene>
<evidence type="ECO:0000313" key="4">
    <source>
        <dbReference type="EMBL" id="CAL8115066.1"/>
    </source>
</evidence>
<keyword evidence="2" id="KW-0378">Hydrolase</keyword>
<sequence>MTNKTKFNLSFAGCGFLGIYHVGVAACLKKYAPHLVVNKASGASAGAIAACCLLCDAPLGQITRDVLRIATLARAKTLGPFSPSFNIQKILRDGLEKILPEDAHLRVTGKLHISLTRVYDRQNVIVSQFNTREELIQAILSSGFIPIFSGWLPPKFQGVRYMDGCYSDNLPILDENTITVSPFCGESDICPRDKTVNLMQVNLSNTSIELSRQNLYRFSRTLFPPKAEILSKMCQQGFDDTLRFLARNDLIGCVSCMTMEPPMSLGEELDEMAAKNYEKIMSEESCHQCKAQKQAALLDSLPETVVTILQDAIESGNKGLFNWLFSHQSVRLLSLMTLPCLLPADMAYATALKIFETAPKLTYNLKVLSEAVLQLVARTLANISLSPATYSAKLTCQVAITEYSEDIESPDQVYIQRKPSILNKMNFGFTLNIDNCEALPAAYQQCNSRQHQIDLGEHDDDTFERVLTVTSHQDALMACYYLDHCDNKVEITEVFQVDDIDELTPASIITEIHQVEVDDQSFPTSIETYSVNELQAIQQNGNGEIIVN</sequence>
<protein>
    <recommendedName>
        <fullName evidence="3">PNPLA domain-containing protein</fullName>
    </recommendedName>
</protein>
<organism evidence="4 5">
    <name type="scientific">Orchesella dallaii</name>
    <dbReference type="NCBI Taxonomy" id="48710"/>
    <lineage>
        <taxon>Eukaryota</taxon>
        <taxon>Metazoa</taxon>
        <taxon>Ecdysozoa</taxon>
        <taxon>Arthropoda</taxon>
        <taxon>Hexapoda</taxon>
        <taxon>Collembola</taxon>
        <taxon>Entomobryomorpha</taxon>
        <taxon>Entomobryoidea</taxon>
        <taxon>Orchesellidae</taxon>
        <taxon>Orchesellinae</taxon>
        <taxon>Orchesella</taxon>
    </lineage>
</organism>
<dbReference type="InterPro" id="IPR033562">
    <property type="entry name" value="PLPL"/>
</dbReference>
<dbReference type="Proteomes" id="UP001642540">
    <property type="component" value="Unassembled WGS sequence"/>
</dbReference>
<reference evidence="4 5" key="1">
    <citation type="submission" date="2024-08" db="EMBL/GenBank/DDBJ databases">
        <authorList>
            <person name="Cucini C."/>
            <person name="Frati F."/>
        </authorList>
    </citation>
    <scope>NUCLEOTIDE SEQUENCE [LARGE SCALE GENOMIC DNA]</scope>
</reference>
<dbReference type="Gene3D" id="3.40.1090.10">
    <property type="entry name" value="Cytosolic phospholipase A2 catalytic domain"/>
    <property type="match status" value="1"/>
</dbReference>
<feature type="domain" description="PNPLA" evidence="3">
    <location>
        <begin position="9"/>
        <end position="176"/>
    </location>
</feature>
<dbReference type="Pfam" id="PF01734">
    <property type="entry name" value="Patatin"/>
    <property type="match status" value="1"/>
</dbReference>
<keyword evidence="5" id="KW-1185">Reference proteome</keyword>
<feature type="short sequence motif" description="GXSXG" evidence="2">
    <location>
        <begin position="42"/>
        <end position="46"/>
    </location>
</feature>
<dbReference type="CDD" id="cd07218">
    <property type="entry name" value="Pat_iPLA2"/>
    <property type="match status" value="1"/>
</dbReference>
<dbReference type="PROSITE" id="PS51635">
    <property type="entry name" value="PNPLA"/>
    <property type="match status" value="1"/>
</dbReference>
<comment type="caution">
    <text evidence="4">The sequence shown here is derived from an EMBL/GenBank/DDBJ whole genome shotgun (WGS) entry which is preliminary data.</text>
</comment>
<feature type="short sequence motif" description="GXGXXG" evidence="2">
    <location>
        <begin position="13"/>
        <end position="18"/>
    </location>
</feature>
<evidence type="ECO:0000313" key="5">
    <source>
        <dbReference type="Proteomes" id="UP001642540"/>
    </source>
</evidence>
<dbReference type="InterPro" id="IPR016035">
    <property type="entry name" value="Acyl_Trfase/lysoPLipase"/>
</dbReference>
<dbReference type="PANTHER" id="PTHR12406">
    <property type="entry name" value="CALCIUM-INDEPENDENT PHOSPHOLIPASE A2 IPLA2 -RELATED"/>
    <property type="match status" value="1"/>
</dbReference>
<comment type="caution">
    <text evidence="2">Lacks conserved residue(s) required for the propagation of feature annotation.</text>
</comment>
<evidence type="ECO:0000256" key="1">
    <source>
        <dbReference type="ARBA" id="ARBA00023098"/>
    </source>
</evidence>
<keyword evidence="1 2" id="KW-0443">Lipid metabolism</keyword>
<dbReference type="InterPro" id="IPR002641">
    <property type="entry name" value="PNPLA_dom"/>
</dbReference>
<dbReference type="PANTHER" id="PTHR12406:SF41">
    <property type="entry name" value="BRUMMER, ISOFORM B-RELATED"/>
    <property type="match status" value="1"/>
</dbReference>
<evidence type="ECO:0000256" key="2">
    <source>
        <dbReference type="PROSITE-ProRule" id="PRU01161"/>
    </source>
</evidence>
<feature type="active site" description="Nucleophile" evidence="2">
    <location>
        <position position="44"/>
    </location>
</feature>
<dbReference type="SUPFAM" id="SSF52151">
    <property type="entry name" value="FabD/lysophospholipase-like"/>
    <property type="match status" value="1"/>
</dbReference>
<dbReference type="EMBL" id="CAXLJM020000051">
    <property type="protein sequence ID" value="CAL8115066.1"/>
    <property type="molecule type" value="Genomic_DNA"/>
</dbReference>
<feature type="active site" description="Proton acceptor" evidence="2">
    <location>
        <position position="163"/>
    </location>
</feature>